<dbReference type="OrthoDB" id="7698403at2759"/>
<evidence type="ECO:0000313" key="2">
    <source>
        <dbReference type="Proteomes" id="UP000694844"/>
    </source>
</evidence>
<keyword evidence="2" id="KW-1185">Reference proteome</keyword>
<accession>A0A8B8B3P8</accession>
<dbReference type="GeneID" id="111107249"/>
<gene>
    <name evidence="3" type="primary">LOC111107249</name>
</gene>
<organism evidence="2 3">
    <name type="scientific">Crassostrea virginica</name>
    <name type="common">Eastern oyster</name>
    <dbReference type="NCBI Taxonomy" id="6565"/>
    <lineage>
        <taxon>Eukaryota</taxon>
        <taxon>Metazoa</taxon>
        <taxon>Spiralia</taxon>
        <taxon>Lophotrochozoa</taxon>
        <taxon>Mollusca</taxon>
        <taxon>Bivalvia</taxon>
        <taxon>Autobranchia</taxon>
        <taxon>Pteriomorphia</taxon>
        <taxon>Ostreida</taxon>
        <taxon>Ostreoidea</taxon>
        <taxon>Ostreidae</taxon>
        <taxon>Crassostrea</taxon>
    </lineage>
</organism>
<dbReference type="InterPro" id="IPR049012">
    <property type="entry name" value="Mutator_transp_dom"/>
</dbReference>
<dbReference type="Pfam" id="PF20700">
    <property type="entry name" value="Mutator"/>
    <property type="match status" value="1"/>
</dbReference>
<proteinExistence type="predicted"/>
<name>A0A8B8B3P8_CRAVI</name>
<reference evidence="3" key="1">
    <citation type="submission" date="2025-08" db="UniProtKB">
        <authorList>
            <consortium name="RefSeq"/>
        </authorList>
    </citation>
    <scope>IDENTIFICATION</scope>
    <source>
        <tissue evidence="3">Whole sample</tissue>
    </source>
</reference>
<dbReference type="RefSeq" id="XP_022298047.1">
    <property type="nucleotide sequence ID" value="XM_022442339.1"/>
</dbReference>
<sequence length="197" mass="21813">MTAYDVFNEVTTYDDGGEVTANDDEVPNIGDFYHEEEVDEHLERSTSTLDWQEGRRVVELGVLADALKACNRCGMPLQLFHAVEIKTYGVAAILNIPCHNMNCLHLNTVPTGKRHDRVWDSNTKLAAAMVHAGMGEQQVNGFLSSLNIPAVSHKTFSARQKEMGDVVSNVARESTRAALNQEIMMTNDQDGLIDCEC</sequence>
<feature type="domain" description="Mutator-like transposase" evidence="1">
    <location>
        <begin position="54"/>
        <end position="188"/>
    </location>
</feature>
<dbReference type="AlphaFoldDB" id="A0A8B8B3P8"/>
<dbReference type="KEGG" id="cvn:111107249"/>
<dbReference type="Proteomes" id="UP000694844">
    <property type="component" value="Chromosome 8"/>
</dbReference>
<evidence type="ECO:0000259" key="1">
    <source>
        <dbReference type="Pfam" id="PF20700"/>
    </source>
</evidence>
<protein>
    <submittedName>
        <fullName evidence="3">Uncharacterized protein LOC111107249</fullName>
    </submittedName>
</protein>
<evidence type="ECO:0000313" key="3">
    <source>
        <dbReference type="RefSeq" id="XP_022298047.1"/>
    </source>
</evidence>